<comment type="catalytic activity">
    <reaction evidence="10">
        <text>4'-O-methylnorbelladine + reduced [NADPH--hemoprotein reductase] + O2 = (10bS,4aR)-noroxomaritidine + oxidized [NADPH--hemoprotein reductase] + 2 H2O + H(+)</text>
        <dbReference type="Rhea" id="RHEA:51264"/>
        <dbReference type="Rhea" id="RHEA-COMP:11964"/>
        <dbReference type="Rhea" id="RHEA-COMP:11965"/>
        <dbReference type="ChEBI" id="CHEBI:15377"/>
        <dbReference type="ChEBI" id="CHEBI:15378"/>
        <dbReference type="ChEBI" id="CHEBI:15379"/>
        <dbReference type="ChEBI" id="CHEBI:57618"/>
        <dbReference type="ChEBI" id="CHEBI:58210"/>
        <dbReference type="ChEBI" id="CHEBI:133993"/>
        <dbReference type="ChEBI" id="CHEBI:133996"/>
        <dbReference type="EC" id="1.14.19.50"/>
    </reaction>
</comment>
<evidence type="ECO:0000256" key="4">
    <source>
        <dbReference type="ARBA" id="ARBA00022723"/>
    </source>
</evidence>
<keyword evidence="13" id="KW-1185">Reference proteome</keyword>
<evidence type="ECO:0000256" key="10">
    <source>
        <dbReference type="ARBA" id="ARBA00048529"/>
    </source>
</evidence>
<keyword evidence="7" id="KW-0408">Iron</keyword>
<comment type="subcellular location">
    <subcellularLocation>
        <location evidence="1">Membrane</location>
        <topology evidence="1">Single-pass membrane protein</topology>
    </subcellularLocation>
</comment>
<proteinExistence type="inferred from homology"/>
<evidence type="ECO:0000256" key="1">
    <source>
        <dbReference type="ARBA" id="ARBA00004167"/>
    </source>
</evidence>
<keyword evidence="6" id="KW-0560">Oxidoreductase</keyword>
<reference evidence="13" key="1">
    <citation type="journal article" date="2017" name="Nat. Commun.">
        <title>The asparagus genome sheds light on the origin and evolution of a young Y chromosome.</title>
        <authorList>
            <person name="Harkess A."/>
            <person name="Zhou J."/>
            <person name="Xu C."/>
            <person name="Bowers J.E."/>
            <person name="Van der Hulst R."/>
            <person name="Ayyampalayam S."/>
            <person name="Mercati F."/>
            <person name="Riccardi P."/>
            <person name="McKain M.R."/>
            <person name="Kakrana A."/>
            <person name="Tang H."/>
            <person name="Ray J."/>
            <person name="Groenendijk J."/>
            <person name="Arikit S."/>
            <person name="Mathioni S.M."/>
            <person name="Nakano M."/>
            <person name="Shan H."/>
            <person name="Telgmann-Rauber A."/>
            <person name="Kanno A."/>
            <person name="Yue Z."/>
            <person name="Chen H."/>
            <person name="Li W."/>
            <person name="Chen Y."/>
            <person name="Xu X."/>
            <person name="Zhang Y."/>
            <person name="Luo S."/>
            <person name="Chen H."/>
            <person name="Gao J."/>
            <person name="Mao Z."/>
            <person name="Pires J.C."/>
            <person name="Luo M."/>
            <person name="Kudrna D."/>
            <person name="Wing R.A."/>
            <person name="Meyers B.C."/>
            <person name="Yi K."/>
            <person name="Kong H."/>
            <person name="Lavrijsen P."/>
            <person name="Sunseri F."/>
            <person name="Falavigna A."/>
            <person name="Ye Y."/>
            <person name="Leebens-Mack J.H."/>
            <person name="Chen G."/>
        </authorList>
    </citation>
    <scope>NUCLEOTIDE SEQUENCE [LARGE SCALE GENOMIC DNA]</scope>
    <source>
        <strain evidence="13">cv. DH0086</strain>
    </source>
</reference>
<evidence type="ECO:0000256" key="7">
    <source>
        <dbReference type="ARBA" id="ARBA00023004"/>
    </source>
</evidence>
<dbReference type="EC" id="1.14.19.50" evidence="9"/>
<accession>A0A5P1EGJ4</accession>
<keyword evidence="4" id="KW-0479">Metal-binding</keyword>
<evidence type="ECO:0000256" key="6">
    <source>
        <dbReference type="ARBA" id="ARBA00023002"/>
    </source>
</evidence>
<dbReference type="Gramene" id="ONK64982">
    <property type="protein sequence ID" value="ONK64982"/>
    <property type="gene ID" value="A4U43_C07F32180"/>
</dbReference>
<name>A0A5P1EGJ4_ASPOF</name>
<dbReference type="GO" id="GO:0016705">
    <property type="term" value="F:oxidoreductase activity, acting on paired donors, with incorporation or reduction of molecular oxygen"/>
    <property type="evidence" value="ECO:0007669"/>
    <property type="project" value="InterPro"/>
</dbReference>
<dbReference type="AlphaFoldDB" id="A0A5P1EGJ4"/>
<dbReference type="EMBL" id="CM007387">
    <property type="protein sequence ID" value="ONK64982.1"/>
    <property type="molecule type" value="Genomic_DNA"/>
</dbReference>
<comment type="catalytic activity">
    <reaction evidence="11">
        <text>4'-O-methylnorbelladine + reduced [NADPH--hemoprotein reductase] + O2 = (10bR,4aS)-noroxomaritidine + oxidized [NADPH--hemoprotein reductase] + 2 H2O + H(+)</text>
        <dbReference type="Rhea" id="RHEA:51260"/>
        <dbReference type="Rhea" id="RHEA-COMP:11964"/>
        <dbReference type="Rhea" id="RHEA-COMP:11965"/>
        <dbReference type="ChEBI" id="CHEBI:15377"/>
        <dbReference type="ChEBI" id="CHEBI:15378"/>
        <dbReference type="ChEBI" id="CHEBI:15379"/>
        <dbReference type="ChEBI" id="CHEBI:57618"/>
        <dbReference type="ChEBI" id="CHEBI:58210"/>
        <dbReference type="ChEBI" id="CHEBI:133993"/>
        <dbReference type="ChEBI" id="CHEBI:133995"/>
        <dbReference type="EC" id="1.14.19.50"/>
    </reaction>
</comment>
<sequence>MPTTCSIQISNYPKGKEFIEIFNIFREGILNVNGDLWRDQRRMAQALMNTSRFRSSVGELTLNKVMKVLLPLLSKMSESEKVVNLSDVFMRFIFDTICVMVMGVDPGNLASNFPRVPFAMALDQIEQVFFFRHIVPRFCWMLQRRLWLGKEKKMAQERDMMT</sequence>
<dbReference type="GO" id="GO:0004497">
    <property type="term" value="F:monooxygenase activity"/>
    <property type="evidence" value="ECO:0007669"/>
    <property type="project" value="InterPro"/>
</dbReference>
<evidence type="ECO:0000256" key="2">
    <source>
        <dbReference type="ARBA" id="ARBA00010617"/>
    </source>
</evidence>
<keyword evidence="5" id="KW-1133">Transmembrane helix</keyword>
<dbReference type="SUPFAM" id="SSF48264">
    <property type="entry name" value="Cytochrome P450"/>
    <property type="match status" value="1"/>
</dbReference>
<evidence type="ECO:0000313" key="13">
    <source>
        <dbReference type="Proteomes" id="UP000243459"/>
    </source>
</evidence>
<dbReference type="PANTHER" id="PTHR24296">
    <property type="entry name" value="CYTOCHROME P450"/>
    <property type="match status" value="1"/>
</dbReference>
<evidence type="ECO:0000256" key="8">
    <source>
        <dbReference type="ARBA" id="ARBA00023136"/>
    </source>
</evidence>
<dbReference type="Gene3D" id="1.10.630.10">
    <property type="entry name" value="Cytochrome P450"/>
    <property type="match status" value="1"/>
</dbReference>
<dbReference type="OrthoDB" id="1422216at2759"/>
<evidence type="ECO:0000256" key="9">
    <source>
        <dbReference type="ARBA" id="ARBA00039071"/>
    </source>
</evidence>
<dbReference type="GO" id="GO:0016020">
    <property type="term" value="C:membrane"/>
    <property type="evidence" value="ECO:0007669"/>
    <property type="project" value="UniProtKB-SubCell"/>
</dbReference>
<keyword evidence="8" id="KW-0472">Membrane</keyword>
<comment type="similarity">
    <text evidence="2">Belongs to the cytochrome P450 family.</text>
</comment>
<evidence type="ECO:0000256" key="3">
    <source>
        <dbReference type="ARBA" id="ARBA00022692"/>
    </source>
</evidence>
<dbReference type="InterPro" id="IPR036396">
    <property type="entry name" value="Cyt_P450_sf"/>
</dbReference>
<dbReference type="InterPro" id="IPR001128">
    <property type="entry name" value="Cyt_P450"/>
</dbReference>
<evidence type="ECO:0000256" key="11">
    <source>
        <dbReference type="ARBA" id="ARBA00049170"/>
    </source>
</evidence>
<protein>
    <recommendedName>
        <fullName evidence="9">noroxomaritidine synthase</fullName>
        <ecNumber evidence="9">1.14.19.50</ecNumber>
    </recommendedName>
</protein>
<dbReference type="Pfam" id="PF00067">
    <property type="entry name" value="p450"/>
    <property type="match status" value="1"/>
</dbReference>
<evidence type="ECO:0000256" key="5">
    <source>
        <dbReference type="ARBA" id="ARBA00022989"/>
    </source>
</evidence>
<keyword evidence="3" id="KW-0812">Transmembrane</keyword>
<dbReference type="OMA" id="ESWRIQW"/>
<dbReference type="GO" id="GO:0020037">
    <property type="term" value="F:heme binding"/>
    <property type="evidence" value="ECO:0007669"/>
    <property type="project" value="InterPro"/>
</dbReference>
<gene>
    <name evidence="12" type="ORF">A4U43_C07F32180</name>
</gene>
<organism evidence="12 13">
    <name type="scientific">Asparagus officinalis</name>
    <name type="common">Garden asparagus</name>
    <dbReference type="NCBI Taxonomy" id="4686"/>
    <lineage>
        <taxon>Eukaryota</taxon>
        <taxon>Viridiplantae</taxon>
        <taxon>Streptophyta</taxon>
        <taxon>Embryophyta</taxon>
        <taxon>Tracheophyta</taxon>
        <taxon>Spermatophyta</taxon>
        <taxon>Magnoliopsida</taxon>
        <taxon>Liliopsida</taxon>
        <taxon>Asparagales</taxon>
        <taxon>Asparagaceae</taxon>
        <taxon>Asparagoideae</taxon>
        <taxon>Asparagus</taxon>
    </lineage>
</organism>
<dbReference type="Proteomes" id="UP000243459">
    <property type="component" value="Chromosome 7"/>
</dbReference>
<dbReference type="GO" id="GO:0005506">
    <property type="term" value="F:iron ion binding"/>
    <property type="evidence" value="ECO:0007669"/>
    <property type="project" value="InterPro"/>
</dbReference>
<evidence type="ECO:0000313" key="12">
    <source>
        <dbReference type="EMBL" id="ONK64982.1"/>
    </source>
</evidence>